<keyword evidence="2" id="KW-0732">Signal</keyword>
<dbReference type="Proteomes" id="UP000295807">
    <property type="component" value="Unassembled WGS sequence"/>
</dbReference>
<feature type="signal peptide" evidence="2">
    <location>
        <begin position="1"/>
        <end position="24"/>
    </location>
</feature>
<proteinExistence type="predicted"/>
<sequence length="286" mass="31974">MKRKMIRLFTGSLLVLLLPGGLLAQETFQPEIGVTGSLDNIPLLAKNGCTFIQPSVGSFLMPGEEESKFEKNLEKYADVPVNIFACNGFIPGSLKSVGPEHDQAAVLEYAEKVFQRAQKADVEVIVFGSGGSREIPEGFSKEEAFRQFIALGKKMAPIAQKYGIIICMENLNSTETNMINTFEEAYQVAKAIDHPNFRLTVDIYHMLMENESPEIIRKAADYIYHCDLAEKEGRAAPGVHGEDFRPYFKALKDIGYKGKVAIECRWDDMEKELPTAVQTIKQQIKL</sequence>
<dbReference type="SUPFAM" id="SSF51658">
    <property type="entry name" value="Xylose isomerase-like"/>
    <property type="match status" value="1"/>
</dbReference>
<protein>
    <submittedName>
        <fullName evidence="4">Sugar phosphate isomerase/epimerase</fullName>
    </submittedName>
</protein>
<evidence type="ECO:0000313" key="4">
    <source>
        <dbReference type="EMBL" id="TCS88402.1"/>
    </source>
</evidence>
<comment type="caution">
    <text evidence="4">The sequence shown here is derived from an EMBL/GenBank/DDBJ whole genome shotgun (WGS) entry which is preliminary data.</text>
</comment>
<dbReference type="GO" id="GO:0016853">
    <property type="term" value="F:isomerase activity"/>
    <property type="evidence" value="ECO:0007669"/>
    <property type="project" value="UniProtKB-KW"/>
</dbReference>
<dbReference type="RefSeq" id="WP_165922832.1">
    <property type="nucleotide sequence ID" value="NZ_SMAD01000003.1"/>
</dbReference>
<organism evidence="4 5">
    <name type="scientific">Anseongella ginsenosidimutans</name>
    <dbReference type="NCBI Taxonomy" id="496056"/>
    <lineage>
        <taxon>Bacteria</taxon>
        <taxon>Pseudomonadati</taxon>
        <taxon>Bacteroidota</taxon>
        <taxon>Sphingobacteriia</taxon>
        <taxon>Sphingobacteriales</taxon>
        <taxon>Sphingobacteriaceae</taxon>
        <taxon>Anseongella</taxon>
    </lineage>
</organism>
<dbReference type="EMBL" id="SMAD01000003">
    <property type="protein sequence ID" value="TCS88402.1"/>
    <property type="molecule type" value="Genomic_DNA"/>
</dbReference>
<keyword evidence="1 4" id="KW-0413">Isomerase</keyword>
<evidence type="ECO:0000313" key="5">
    <source>
        <dbReference type="Proteomes" id="UP000295807"/>
    </source>
</evidence>
<dbReference type="Gene3D" id="3.20.20.150">
    <property type="entry name" value="Divalent-metal-dependent TIM barrel enzymes"/>
    <property type="match status" value="1"/>
</dbReference>
<feature type="domain" description="Xylose isomerase-like TIM barrel" evidence="3">
    <location>
        <begin position="43"/>
        <end position="278"/>
    </location>
</feature>
<evidence type="ECO:0000256" key="2">
    <source>
        <dbReference type="SAM" id="SignalP"/>
    </source>
</evidence>
<reference evidence="4 5" key="1">
    <citation type="submission" date="2019-03" db="EMBL/GenBank/DDBJ databases">
        <title>Genomic Encyclopedia of Type Strains, Phase IV (KMG-IV): sequencing the most valuable type-strain genomes for metagenomic binning, comparative biology and taxonomic classification.</title>
        <authorList>
            <person name="Goeker M."/>
        </authorList>
    </citation>
    <scope>NUCLEOTIDE SEQUENCE [LARGE SCALE GENOMIC DNA]</scope>
    <source>
        <strain evidence="4 5">DSM 21100</strain>
    </source>
</reference>
<feature type="chain" id="PRO_5020297422" evidence="2">
    <location>
        <begin position="25"/>
        <end position="286"/>
    </location>
</feature>
<dbReference type="InterPro" id="IPR013022">
    <property type="entry name" value="Xyl_isomerase-like_TIM-brl"/>
</dbReference>
<accession>A0A4V2UTZ3</accession>
<name>A0A4V2UTZ3_9SPHI</name>
<evidence type="ECO:0000256" key="1">
    <source>
        <dbReference type="ARBA" id="ARBA00023235"/>
    </source>
</evidence>
<dbReference type="AlphaFoldDB" id="A0A4V2UTZ3"/>
<dbReference type="Pfam" id="PF01261">
    <property type="entry name" value="AP_endonuc_2"/>
    <property type="match status" value="1"/>
</dbReference>
<keyword evidence="5" id="KW-1185">Reference proteome</keyword>
<evidence type="ECO:0000259" key="3">
    <source>
        <dbReference type="Pfam" id="PF01261"/>
    </source>
</evidence>
<dbReference type="PANTHER" id="PTHR43489">
    <property type="entry name" value="ISOMERASE"/>
    <property type="match status" value="1"/>
</dbReference>
<gene>
    <name evidence="4" type="ORF">EDD80_103266</name>
</gene>
<dbReference type="InterPro" id="IPR036237">
    <property type="entry name" value="Xyl_isomerase-like_sf"/>
</dbReference>
<dbReference type="PANTHER" id="PTHR43489:SF7">
    <property type="entry name" value="3-DEHYDRO-D-GULOSIDE 4-EPIMERASE-RELATED"/>
    <property type="match status" value="1"/>
</dbReference>
<dbReference type="InterPro" id="IPR050417">
    <property type="entry name" value="Sugar_Epim/Isomerase"/>
</dbReference>